<evidence type="ECO:0000313" key="4">
    <source>
        <dbReference type="Proteomes" id="UP000018566"/>
    </source>
</evidence>
<organism evidence="3 4">
    <name type="scientific">Bacillus thuringiensis YBT-1518</name>
    <dbReference type="NCBI Taxonomy" id="529122"/>
    <lineage>
        <taxon>Bacteria</taxon>
        <taxon>Bacillati</taxon>
        <taxon>Bacillota</taxon>
        <taxon>Bacilli</taxon>
        <taxon>Bacillales</taxon>
        <taxon>Bacillaceae</taxon>
        <taxon>Bacillus</taxon>
        <taxon>Bacillus cereus group</taxon>
    </lineage>
</organism>
<dbReference type="RefSeq" id="WP_023524059.1">
    <property type="nucleotide sequence ID" value="NC_022882.1"/>
</dbReference>
<dbReference type="KEGG" id="bthu:YBT1518_32045"/>
<evidence type="ECO:0000256" key="1">
    <source>
        <dbReference type="SAM" id="SignalP"/>
    </source>
</evidence>
<dbReference type="EMBL" id="CP005940">
    <property type="protein sequence ID" value="AHA75886.1"/>
    <property type="molecule type" value="Genomic_DNA"/>
</dbReference>
<reference evidence="3 4" key="1">
    <citation type="submission" date="2013-05" db="EMBL/GenBank/DDBJ databases">
        <title>Complete genome sequence of Bacillus thuringiensis YBT-1518, a typical strain with high toxicity to nematode.</title>
        <authorList>
            <person name="Wang P."/>
            <person name="Zhang C."/>
            <person name="Guo M."/>
            <person name="Guo S."/>
            <person name="Zhu Y."/>
            <person name="Zheng J."/>
            <person name="Zhu L."/>
            <person name="Ruan L."/>
            <person name="Peng D."/>
            <person name="Sun M."/>
        </authorList>
    </citation>
    <scope>NUCLEOTIDE SEQUENCE [LARGE SCALE GENOMIC DNA]</scope>
    <source>
        <strain evidence="3 4">YBT-1518</strain>
        <plasmid evidence="3 4">pBMB0233</plasmid>
    </source>
</reference>
<geneLocation type="plasmid" evidence="3 4">
    <name>pBMB0233</name>
</geneLocation>
<keyword evidence="3" id="KW-0614">Plasmid</keyword>
<sequence>MKKKVLAATASVAIAATMMTIGSTSAFAAPIKVEDNASQMGTQQVQGQQLFLGDIVDGVKNVVGAVGRVGEAVRDQVAGTVEAALRGPGVEDLKGIAVRQAVNAVGDGYGLATGAVDGSLGTKAATGLYGAVTKANSGGK</sequence>
<accession>A0A9W3KM97</accession>
<feature type="chain" id="PRO_5040656863" description="Secreted protein" evidence="1">
    <location>
        <begin position="29"/>
        <end position="140"/>
    </location>
</feature>
<evidence type="ECO:0000313" key="3">
    <source>
        <dbReference type="EMBL" id="AHA75886.1"/>
    </source>
</evidence>
<evidence type="ECO:0008006" key="5">
    <source>
        <dbReference type="Google" id="ProtNLM"/>
    </source>
</evidence>
<proteinExistence type="predicted"/>
<keyword evidence="1" id="KW-0732">Signal</keyword>
<name>A0A9W3KM97_BACTU</name>
<protein>
    <recommendedName>
        <fullName evidence="5">Secreted protein</fullName>
    </recommendedName>
</protein>
<evidence type="ECO:0000313" key="2">
    <source>
        <dbReference type="EMBL" id="AHA75876.1"/>
    </source>
</evidence>
<feature type="signal peptide" evidence="1">
    <location>
        <begin position="1"/>
        <end position="28"/>
    </location>
</feature>
<dbReference type="AlphaFoldDB" id="A0A9W3KM97"/>
<dbReference type="KEGG" id="bthu:YBT1518_32105"/>
<gene>
    <name evidence="2" type="ORF">YBT1518_32045</name>
    <name evidence="3" type="ORF">YBT1518_32105</name>
</gene>
<dbReference type="Proteomes" id="UP000018566">
    <property type="component" value="Plasmid pBMB0233"/>
</dbReference>
<dbReference type="EMBL" id="CP005940">
    <property type="protein sequence ID" value="AHA75876.1"/>
    <property type="molecule type" value="Genomic_DNA"/>
</dbReference>